<comment type="caution">
    <text evidence="5">The sequence shown here is derived from an EMBL/GenBank/DDBJ whole genome shotgun (WGS) entry which is preliminary data.</text>
</comment>
<protein>
    <recommendedName>
        <fullName evidence="3">Pre-rRNA-processing protein TSR2 homolog</fullName>
    </recommendedName>
</protein>
<dbReference type="InterPro" id="IPR019398">
    <property type="entry name" value="Pre-rRNA_process_TSR2"/>
</dbReference>
<dbReference type="Pfam" id="PF10273">
    <property type="entry name" value="WGG"/>
    <property type="match status" value="1"/>
</dbReference>
<sequence>MAVENSFGGPDTKEKAEWLKEVVVDYILSKKLLDIDELEEYILNIMETEFNTLVDDGSCIKLCETILRVYTAIQLNDTLEIEQILSPFRLLVKSNVKTAKPVKESVIHEDTDEKTEICIVTQSERETTVLNTDFTDKCDDDMDVSGEWQIVTRSKKKKKKVSTSIMNI</sequence>
<comment type="similarity">
    <text evidence="2">Belongs to the TSR2 family.</text>
</comment>
<proteinExistence type="inferred from homology"/>
<accession>A0AAV7JQJ5</accession>
<evidence type="ECO:0000256" key="1">
    <source>
        <dbReference type="ARBA" id="ARBA00002210"/>
    </source>
</evidence>
<evidence type="ECO:0000256" key="2">
    <source>
        <dbReference type="ARBA" id="ARBA00006524"/>
    </source>
</evidence>
<dbReference type="EMBL" id="JAKMXF010000310">
    <property type="protein sequence ID" value="KAI6650739.1"/>
    <property type="molecule type" value="Genomic_DNA"/>
</dbReference>
<dbReference type="PANTHER" id="PTHR21250">
    <property type="entry name" value="PRE-RRNA-PROCESSING PROTEIN TSR2 HOMOLOG"/>
    <property type="match status" value="1"/>
</dbReference>
<comment type="function">
    <text evidence="1">May be involved in 20S pre-rRNA processing.</text>
</comment>
<keyword evidence="4" id="KW-0698">rRNA processing</keyword>
<evidence type="ECO:0000256" key="4">
    <source>
        <dbReference type="ARBA" id="ARBA00022552"/>
    </source>
</evidence>
<dbReference type="AlphaFoldDB" id="A0AAV7JQJ5"/>
<gene>
    <name evidence="5" type="ORF">LOD99_7790</name>
</gene>
<keyword evidence="6" id="KW-1185">Reference proteome</keyword>
<evidence type="ECO:0000313" key="5">
    <source>
        <dbReference type="EMBL" id="KAI6650739.1"/>
    </source>
</evidence>
<dbReference type="Proteomes" id="UP001165289">
    <property type="component" value="Unassembled WGS sequence"/>
</dbReference>
<evidence type="ECO:0000256" key="3">
    <source>
        <dbReference type="ARBA" id="ARBA00017551"/>
    </source>
</evidence>
<dbReference type="GO" id="GO:0006364">
    <property type="term" value="P:rRNA processing"/>
    <property type="evidence" value="ECO:0007669"/>
    <property type="project" value="UniProtKB-KW"/>
</dbReference>
<reference evidence="5 6" key="1">
    <citation type="journal article" date="2023" name="BMC Biol.">
        <title>The compact genome of the sponge Oopsacas minuta (Hexactinellida) is lacking key metazoan core genes.</title>
        <authorList>
            <person name="Santini S."/>
            <person name="Schenkelaars Q."/>
            <person name="Jourda C."/>
            <person name="Duchesne M."/>
            <person name="Belahbib H."/>
            <person name="Rocher C."/>
            <person name="Selva M."/>
            <person name="Riesgo A."/>
            <person name="Vervoort M."/>
            <person name="Leys S.P."/>
            <person name="Kodjabachian L."/>
            <person name="Le Bivic A."/>
            <person name="Borchiellini C."/>
            <person name="Claverie J.M."/>
            <person name="Renard E."/>
        </authorList>
    </citation>
    <scope>NUCLEOTIDE SEQUENCE [LARGE SCALE GENOMIC DNA]</scope>
    <source>
        <strain evidence="5">SPO-2</strain>
    </source>
</reference>
<organism evidence="5 6">
    <name type="scientific">Oopsacas minuta</name>
    <dbReference type="NCBI Taxonomy" id="111878"/>
    <lineage>
        <taxon>Eukaryota</taxon>
        <taxon>Metazoa</taxon>
        <taxon>Porifera</taxon>
        <taxon>Hexactinellida</taxon>
        <taxon>Hexasterophora</taxon>
        <taxon>Lyssacinosida</taxon>
        <taxon>Leucopsacidae</taxon>
        <taxon>Oopsacas</taxon>
    </lineage>
</organism>
<evidence type="ECO:0000313" key="6">
    <source>
        <dbReference type="Proteomes" id="UP001165289"/>
    </source>
</evidence>
<name>A0AAV7JQJ5_9METZ</name>